<dbReference type="InterPro" id="IPR018710">
    <property type="entry name" value="DUF2232"/>
</dbReference>
<feature type="transmembrane region" description="Helical" evidence="1">
    <location>
        <begin position="277"/>
        <end position="299"/>
    </location>
</feature>
<name>A0A429X8X9_SIMTE</name>
<keyword evidence="1" id="KW-1133">Transmembrane helix</keyword>
<accession>A0A429X8X9</accession>
<evidence type="ECO:0000313" key="2">
    <source>
        <dbReference type="EMBL" id="RST59849.1"/>
    </source>
</evidence>
<gene>
    <name evidence="2" type="ORF">D5F11_010615</name>
</gene>
<feature type="transmembrane region" description="Helical" evidence="1">
    <location>
        <begin position="55"/>
        <end position="80"/>
    </location>
</feature>
<dbReference type="RefSeq" id="WP_120115823.1">
    <property type="nucleotide sequence ID" value="NZ_BORI01000018.1"/>
</dbReference>
<dbReference type="PANTHER" id="PTHR41324">
    <property type="entry name" value="MEMBRANE PROTEIN-RELATED"/>
    <property type="match status" value="1"/>
</dbReference>
<feature type="transmembrane region" description="Helical" evidence="1">
    <location>
        <begin position="174"/>
        <end position="195"/>
    </location>
</feature>
<sequence>MKNTRMLTEGALMLTIFTVLLLFSVFVPMATLATQFFLILPFLFYSSKYPLKNSIVLVVGSIFMAMVAGTVLAAPIAILYGTTGIMMGYCIRTGKTKMVTYMASSLVFLGNVLLFYVLATQLFGMNFFDELIRVFSSSADQYADMMRALGQAPDPNLQKQVQHMIGLIKTLAPSLLLGSAFLYVILFMVINFPIIKRFGIHVPKFPPFRTAKFPKSILWYYLITLMVTLFVKPAEGTFLHMTVVNAAYILQILLMIQGLAFIYYYSHVKKWSKAIPVTATVMTFLLPLFFSIIRLLGIIDLGFDLRQRLAKK</sequence>
<feature type="transmembrane region" description="Helical" evidence="1">
    <location>
        <begin position="246"/>
        <end position="265"/>
    </location>
</feature>
<evidence type="ECO:0000256" key="1">
    <source>
        <dbReference type="SAM" id="Phobius"/>
    </source>
</evidence>
<dbReference type="AlphaFoldDB" id="A0A429X8X9"/>
<reference evidence="2 3" key="1">
    <citation type="submission" date="2018-12" db="EMBL/GenBank/DDBJ databases">
        <authorList>
            <person name="Sun L."/>
            <person name="Chen Z."/>
        </authorList>
    </citation>
    <scope>NUCLEOTIDE SEQUENCE [LARGE SCALE GENOMIC DNA]</scope>
    <source>
        <strain evidence="2 3">LMG 29736</strain>
    </source>
</reference>
<proteinExistence type="predicted"/>
<dbReference type="Pfam" id="PF09991">
    <property type="entry name" value="DUF2232"/>
    <property type="match status" value="1"/>
</dbReference>
<keyword evidence="1" id="KW-0472">Membrane</keyword>
<feature type="transmembrane region" description="Helical" evidence="1">
    <location>
        <begin position="12"/>
        <end position="43"/>
    </location>
</feature>
<dbReference type="PANTHER" id="PTHR41324:SF1">
    <property type="entry name" value="DUF2232 DOMAIN-CONTAINING PROTEIN"/>
    <property type="match status" value="1"/>
</dbReference>
<dbReference type="Proteomes" id="UP000287296">
    <property type="component" value="Unassembled WGS sequence"/>
</dbReference>
<feature type="transmembrane region" description="Helical" evidence="1">
    <location>
        <begin position="101"/>
        <end position="119"/>
    </location>
</feature>
<feature type="transmembrane region" description="Helical" evidence="1">
    <location>
        <begin position="216"/>
        <end position="234"/>
    </location>
</feature>
<protein>
    <submittedName>
        <fullName evidence="2">DUF2232 domain-containing protein</fullName>
    </submittedName>
</protein>
<dbReference type="EMBL" id="QYTW02000008">
    <property type="protein sequence ID" value="RST59849.1"/>
    <property type="molecule type" value="Genomic_DNA"/>
</dbReference>
<organism evidence="2 3">
    <name type="scientific">Siminovitchia terrae</name>
    <name type="common">Bacillus terrae</name>
    <dbReference type="NCBI Taxonomy" id="1914933"/>
    <lineage>
        <taxon>Bacteria</taxon>
        <taxon>Bacillati</taxon>
        <taxon>Bacillota</taxon>
        <taxon>Bacilli</taxon>
        <taxon>Bacillales</taxon>
        <taxon>Bacillaceae</taxon>
        <taxon>Siminovitchia</taxon>
    </lineage>
</organism>
<comment type="caution">
    <text evidence="2">The sequence shown here is derived from an EMBL/GenBank/DDBJ whole genome shotgun (WGS) entry which is preliminary data.</text>
</comment>
<evidence type="ECO:0000313" key="3">
    <source>
        <dbReference type="Proteomes" id="UP000287296"/>
    </source>
</evidence>
<keyword evidence="1" id="KW-0812">Transmembrane</keyword>
<dbReference type="OrthoDB" id="2987886at2"/>